<dbReference type="GO" id="GO:0015020">
    <property type="term" value="F:glucuronosyltransferase activity"/>
    <property type="evidence" value="ECO:0007669"/>
    <property type="project" value="UniProtKB-EC"/>
</dbReference>
<dbReference type="EC" id="2.4.1.17" evidence="5"/>
<protein>
    <recommendedName>
        <fullName evidence="5">UDP-glucuronosyltransferase</fullName>
        <ecNumber evidence="5">2.4.1.17</ecNumber>
    </recommendedName>
</protein>
<name>A0A9P0BAU8_BRAAE</name>
<dbReference type="AlphaFoldDB" id="A0A9P0BAU8"/>
<gene>
    <name evidence="6" type="ORF">MELIAE_LOCUS9519</name>
</gene>
<dbReference type="PANTHER" id="PTHR48043">
    <property type="entry name" value="EG:EG0003.4 PROTEIN-RELATED"/>
    <property type="match status" value="1"/>
</dbReference>
<evidence type="ECO:0000256" key="2">
    <source>
        <dbReference type="ARBA" id="ARBA00022676"/>
    </source>
</evidence>
<comment type="subcellular location">
    <subcellularLocation>
        <location evidence="5">Membrane</location>
        <topology evidence="5">Single-pass membrane protein</topology>
    </subcellularLocation>
</comment>
<dbReference type="Pfam" id="PF00201">
    <property type="entry name" value="UDPGT"/>
    <property type="match status" value="1"/>
</dbReference>
<feature type="signal peptide" evidence="5">
    <location>
        <begin position="1"/>
        <end position="21"/>
    </location>
</feature>
<dbReference type="InterPro" id="IPR002213">
    <property type="entry name" value="UDP_glucos_trans"/>
</dbReference>
<dbReference type="SUPFAM" id="SSF53756">
    <property type="entry name" value="UDP-Glycosyltransferase/glycogen phosphorylase"/>
    <property type="match status" value="1"/>
</dbReference>
<dbReference type="EMBL" id="OV121137">
    <property type="protein sequence ID" value="CAH0559432.1"/>
    <property type="molecule type" value="Genomic_DNA"/>
</dbReference>
<evidence type="ECO:0000256" key="3">
    <source>
        <dbReference type="ARBA" id="ARBA00022679"/>
    </source>
</evidence>
<keyword evidence="5" id="KW-0472">Membrane</keyword>
<reference evidence="6" key="1">
    <citation type="submission" date="2021-12" db="EMBL/GenBank/DDBJ databases">
        <authorList>
            <person name="King R."/>
        </authorList>
    </citation>
    <scope>NUCLEOTIDE SEQUENCE</scope>
</reference>
<sequence>MIPISLLIFIVVCGVVNISQCAKILCVFQMPSNSHQVVFQPVWRELSLRGHQVTVLTSAPLKDPTLVNLTEIDLGYLREILTDKFNFIQTNSVRAWPHRKIEEVYKMNYLLAERILKNEQFKKIYQNPNTKFDLIIIQSYVGPIFHALGEIYNAPVVAINSMNAFIGQHFEIGNPHHPAVYTDMYTEYQGELTFLERWHSTFYYLWARYFIYFEGMPKSDAIARKYLGNDIPYLGESVKKLSFLFTTTNPTLIVPRPQVPTHMEIGRLHLKPTKPLPKDYQDYLDNAKEGVVYVSLGSNVLSSMVPEKFRSNLIEALGKIPYKVLWKYEADNLKNLPKNILTKKWVPQQDVLAHPNVKGFVMQCGLQSLEEAFSRNVPVICCPFISDQLMHIKRLEKIEAAIGINPDNVSVDEFKSAIMEIINNKKYKENVKKINDLWNDEPMKPLEKVIWWIEYVIRHNGTSHLKSPTATLPWYQFFLVDVISATLLVFFMPIYLLYLLFNKCCASNKKITSKKQKKEQ</sequence>
<evidence type="ECO:0000313" key="7">
    <source>
        <dbReference type="Proteomes" id="UP001154078"/>
    </source>
</evidence>
<keyword evidence="2 4" id="KW-0328">Glycosyltransferase</keyword>
<feature type="chain" id="PRO_5040533434" description="UDP-glucuronosyltransferase" evidence="5">
    <location>
        <begin position="22"/>
        <end position="520"/>
    </location>
</feature>
<dbReference type="FunFam" id="3.40.50.2000:FF:000050">
    <property type="entry name" value="UDP-glucuronosyltransferase"/>
    <property type="match status" value="1"/>
</dbReference>
<proteinExistence type="inferred from homology"/>
<dbReference type="InterPro" id="IPR035595">
    <property type="entry name" value="UDP_glycos_trans_CS"/>
</dbReference>
<keyword evidence="5" id="KW-0812">Transmembrane</keyword>
<keyword evidence="3 4" id="KW-0808">Transferase</keyword>
<dbReference type="InterPro" id="IPR050271">
    <property type="entry name" value="UDP-glycosyltransferase"/>
</dbReference>
<dbReference type="GO" id="GO:0016020">
    <property type="term" value="C:membrane"/>
    <property type="evidence" value="ECO:0007669"/>
    <property type="project" value="UniProtKB-SubCell"/>
</dbReference>
<dbReference type="Proteomes" id="UP001154078">
    <property type="component" value="Chromosome 6"/>
</dbReference>
<evidence type="ECO:0000256" key="5">
    <source>
        <dbReference type="RuleBase" id="RU362059"/>
    </source>
</evidence>
<organism evidence="6 7">
    <name type="scientific">Brassicogethes aeneus</name>
    <name type="common">Rape pollen beetle</name>
    <name type="synonym">Meligethes aeneus</name>
    <dbReference type="NCBI Taxonomy" id="1431903"/>
    <lineage>
        <taxon>Eukaryota</taxon>
        <taxon>Metazoa</taxon>
        <taxon>Ecdysozoa</taxon>
        <taxon>Arthropoda</taxon>
        <taxon>Hexapoda</taxon>
        <taxon>Insecta</taxon>
        <taxon>Pterygota</taxon>
        <taxon>Neoptera</taxon>
        <taxon>Endopterygota</taxon>
        <taxon>Coleoptera</taxon>
        <taxon>Polyphaga</taxon>
        <taxon>Cucujiformia</taxon>
        <taxon>Nitidulidae</taxon>
        <taxon>Meligethinae</taxon>
        <taxon>Brassicogethes</taxon>
    </lineage>
</organism>
<comment type="catalytic activity">
    <reaction evidence="5">
        <text>glucuronate acceptor + UDP-alpha-D-glucuronate = acceptor beta-D-glucuronoside + UDP + H(+)</text>
        <dbReference type="Rhea" id="RHEA:21032"/>
        <dbReference type="ChEBI" id="CHEBI:15378"/>
        <dbReference type="ChEBI" id="CHEBI:58052"/>
        <dbReference type="ChEBI" id="CHEBI:58223"/>
        <dbReference type="ChEBI" id="CHEBI:132367"/>
        <dbReference type="ChEBI" id="CHEBI:132368"/>
        <dbReference type="EC" id="2.4.1.17"/>
    </reaction>
</comment>
<dbReference type="PROSITE" id="PS00375">
    <property type="entry name" value="UDPGT"/>
    <property type="match status" value="1"/>
</dbReference>
<comment type="similarity">
    <text evidence="1 4">Belongs to the UDP-glycosyltransferase family.</text>
</comment>
<evidence type="ECO:0000256" key="1">
    <source>
        <dbReference type="ARBA" id="ARBA00009995"/>
    </source>
</evidence>
<evidence type="ECO:0000256" key="4">
    <source>
        <dbReference type="RuleBase" id="RU003718"/>
    </source>
</evidence>
<evidence type="ECO:0000313" key="6">
    <source>
        <dbReference type="EMBL" id="CAH0559432.1"/>
    </source>
</evidence>
<dbReference type="PANTHER" id="PTHR48043:SF159">
    <property type="entry name" value="EG:EG0003.4 PROTEIN-RELATED"/>
    <property type="match status" value="1"/>
</dbReference>
<keyword evidence="5" id="KW-1133">Transmembrane helix</keyword>
<dbReference type="OrthoDB" id="5835829at2759"/>
<accession>A0A9P0BAU8</accession>
<keyword evidence="5" id="KW-0732">Signal</keyword>
<dbReference type="CDD" id="cd03784">
    <property type="entry name" value="GT1_Gtf-like"/>
    <property type="match status" value="1"/>
</dbReference>
<dbReference type="Gene3D" id="3.40.50.2000">
    <property type="entry name" value="Glycogen Phosphorylase B"/>
    <property type="match status" value="1"/>
</dbReference>
<keyword evidence="7" id="KW-1185">Reference proteome</keyword>
<feature type="transmembrane region" description="Helical" evidence="5">
    <location>
        <begin position="474"/>
        <end position="501"/>
    </location>
</feature>